<proteinExistence type="predicted"/>
<protein>
    <submittedName>
        <fullName evidence="1">Uncharacterized protein</fullName>
    </submittedName>
</protein>
<keyword evidence="2" id="KW-1185">Reference proteome</keyword>
<evidence type="ECO:0000313" key="2">
    <source>
        <dbReference type="Proteomes" id="UP000280960"/>
    </source>
</evidence>
<organism evidence="1 2">
    <name type="scientific">Biomaibacter acetigenes</name>
    <dbReference type="NCBI Taxonomy" id="2316383"/>
    <lineage>
        <taxon>Bacteria</taxon>
        <taxon>Bacillati</taxon>
        <taxon>Bacillota</taxon>
        <taxon>Clostridia</taxon>
        <taxon>Thermosediminibacterales</taxon>
        <taxon>Tepidanaerobacteraceae</taxon>
        <taxon>Biomaibacter</taxon>
    </lineage>
</organism>
<evidence type="ECO:0000313" key="1">
    <source>
        <dbReference type="EMBL" id="AYO31266.1"/>
    </source>
</evidence>
<gene>
    <name evidence="1" type="ORF">D2962_12245</name>
</gene>
<sequence>MDNTIRVFSGRAFRPEDIEMIKWARKTYPNLPRHEFAATVCELLGWTTPAGNAKMIQCAAFLEKLEAEGIIQLPPINKMK</sequence>
<accession>A0A3G2R763</accession>
<reference evidence="1 2" key="1">
    <citation type="submission" date="2018-10" db="EMBL/GenBank/DDBJ databases">
        <authorList>
            <person name="Zhang X."/>
        </authorList>
    </citation>
    <scope>NUCLEOTIDE SEQUENCE [LARGE SCALE GENOMIC DNA]</scope>
    <source>
        <strain evidence="1 2">SK-G1</strain>
    </source>
</reference>
<dbReference type="KEGG" id="bacg:D2962_12245"/>
<dbReference type="EMBL" id="CP033169">
    <property type="protein sequence ID" value="AYO31266.1"/>
    <property type="molecule type" value="Genomic_DNA"/>
</dbReference>
<dbReference type="AlphaFoldDB" id="A0A3G2R763"/>
<name>A0A3G2R763_9FIRM</name>
<dbReference type="Proteomes" id="UP000280960">
    <property type="component" value="Chromosome"/>
</dbReference>